<gene>
    <name evidence="2" type="ORF">Pfra01_000303000</name>
</gene>
<keyword evidence="1" id="KW-0732">Signal</keyword>
<proteinExistence type="predicted"/>
<evidence type="ECO:0000313" key="2">
    <source>
        <dbReference type="EMBL" id="GMF21828.1"/>
    </source>
</evidence>
<evidence type="ECO:0000313" key="3">
    <source>
        <dbReference type="Proteomes" id="UP001165121"/>
    </source>
</evidence>
<comment type="caution">
    <text evidence="2">The sequence shown here is derived from an EMBL/GenBank/DDBJ whole genome shotgun (WGS) entry which is preliminary data.</text>
</comment>
<accession>A0A9W6TY33</accession>
<name>A0A9W6TY33_9STRA</name>
<organism evidence="2 3">
    <name type="scientific">Phytophthora fragariaefolia</name>
    <dbReference type="NCBI Taxonomy" id="1490495"/>
    <lineage>
        <taxon>Eukaryota</taxon>
        <taxon>Sar</taxon>
        <taxon>Stramenopiles</taxon>
        <taxon>Oomycota</taxon>
        <taxon>Peronosporomycetes</taxon>
        <taxon>Peronosporales</taxon>
        <taxon>Peronosporaceae</taxon>
        <taxon>Phytophthora</taxon>
    </lineage>
</organism>
<dbReference type="AlphaFoldDB" id="A0A9W6TY33"/>
<feature type="chain" id="PRO_5040918102" evidence="1">
    <location>
        <begin position="23"/>
        <end position="168"/>
    </location>
</feature>
<protein>
    <submittedName>
        <fullName evidence="2">Unnamed protein product</fullName>
    </submittedName>
</protein>
<sequence length="168" mass="18551">MHLHQALLAVVVYVFTCSRANALSTAAENAKDTMWALPAVPLPVHSNIAGHDGVRSLRVEDENSEQRNNVWIPAEQVDQGKIYHVPSLEGLEAITDPKDLFKIMNTDNFRVYTRYVNKFDTYVLSSLEAGYSPPHMMVSYGASKAEMVARTAIMAEAGRPAAYAKLAL</sequence>
<reference evidence="2" key="1">
    <citation type="submission" date="2023-04" db="EMBL/GenBank/DDBJ databases">
        <title>Phytophthora fragariaefolia NBRC 109709.</title>
        <authorList>
            <person name="Ichikawa N."/>
            <person name="Sato H."/>
            <person name="Tonouchi N."/>
        </authorList>
    </citation>
    <scope>NUCLEOTIDE SEQUENCE</scope>
    <source>
        <strain evidence="2">NBRC 109709</strain>
    </source>
</reference>
<feature type="signal peptide" evidence="1">
    <location>
        <begin position="1"/>
        <end position="22"/>
    </location>
</feature>
<dbReference type="OrthoDB" id="128682at2759"/>
<dbReference type="EMBL" id="BSXT01000236">
    <property type="protein sequence ID" value="GMF21828.1"/>
    <property type="molecule type" value="Genomic_DNA"/>
</dbReference>
<evidence type="ECO:0000256" key="1">
    <source>
        <dbReference type="SAM" id="SignalP"/>
    </source>
</evidence>
<keyword evidence="3" id="KW-1185">Reference proteome</keyword>
<dbReference type="Proteomes" id="UP001165121">
    <property type="component" value="Unassembled WGS sequence"/>
</dbReference>